<keyword evidence="1" id="KW-0472">Membrane</keyword>
<proteinExistence type="predicted"/>
<keyword evidence="3" id="KW-1185">Reference proteome</keyword>
<evidence type="ECO:0000313" key="2">
    <source>
        <dbReference type="EMBL" id="KAK3390605.1"/>
    </source>
</evidence>
<feature type="transmembrane region" description="Helical" evidence="1">
    <location>
        <begin position="20"/>
        <end position="42"/>
    </location>
</feature>
<accession>A0AAE0NZR6</accession>
<keyword evidence="1" id="KW-1133">Transmembrane helix</keyword>
<sequence>MSSPTDREGIGGISESSLALTAVVLAAGAFLISIFQAILQYLTSNVSCAECYRPTIGEWHRLVKWWWSFCEWRLRIEYPVLDLNLENTLKGYVDAKKNSILGDDNMDNIDILLKERDSRIGWLAVQRINRLRWWHLAASWAQLILCLGIRDKSEWLLRMSDADTVSTSLDTPTQRIDVFELGCTAFVLGFRSVEIDAVNQIFKATSPVGTITTQDILSFGRFFDLTVTFSRSMLL</sequence>
<name>A0AAE0NZR6_9PEZI</name>
<keyword evidence="1" id="KW-0812">Transmembrane</keyword>
<protein>
    <submittedName>
        <fullName evidence="2">Uncharacterized protein</fullName>
    </submittedName>
</protein>
<dbReference type="Proteomes" id="UP001285441">
    <property type="component" value="Unassembled WGS sequence"/>
</dbReference>
<comment type="caution">
    <text evidence="2">The sequence shown here is derived from an EMBL/GenBank/DDBJ whole genome shotgun (WGS) entry which is preliminary data.</text>
</comment>
<evidence type="ECO:0000313" key="3">
    <source>
        <dbReference type="Proteomes" id="UP001285441"/>
    </source>
</evidence>
<reference evidence="2" key="1">
    <citation type="journal article" date="2023" name="Mol. Phylogenet. Evol.">
        <title>Genome-scale phylogeny and comparative genomics of the fungal order Sordariales.</title>
        <authorList>
            <person name="Hensen N."/>
            <person name="Bonometti L."/>
            <person name="Westerberg I."/>
            <person name="Brannstrom I.O."/>
            <person name="Guillou S."/>
            <person name="Cros-Aarteil S."/>
            <person name="Calhoun S."/>
            <person name="Haridas S."/>
            <person name="Kuo A."/>
            <person name="Mondo S."/>
            <person name="Pangilinan J."/>
            <person name="Riley R."/>
            <person name="LaButti K."/>
            <person name="Andreopoulos B."/>
            <person name="Lipzen A."/>
            <person name="Chen C."/>
            <person name="Yan M."/>
            <person name="Daum C."/>
            <person name="Ng V."/>
            <person name="Clum A."/>
            <person name="Steindorff A."/>
            <person name="Ohm R.A."/>
            <person name="Martin F."/>
            <person name="Silar P."/>
            <person name="Natvig D.O."/>
            <person name="Lalanne C."/>
            <person name="Gautier V."/>
            <person name="Ament-Velasquez S.L."/>
            <person name="Kruys A."/>
            <person name="Hutchinson M.I."/>
            <person name="Powell A.J."/>
            <person name="Barry K."/>
            <person name="Miller A.N."/>
            <person name="Grigoriev I.V."/>
            <person name="Debuchy R."/>
            <person name="Gladieux P."/>
            <person name="Hiltunen Thoren M."/>
            <person name="Johannesson H."/>
        </authorList>
    </citation>
    <scope>NUCLEOTIDE SEQUENCE</scope>
    <source>
        <strain evidence="2">CBS 232.78</strain>
    </source>
</reference>
<reference evidence="2" key="2">
    <citation type="submission" date="2023-06" db="EMBL/GenBank/DDBJ databases">
        <authorList>
            <consortium name="Lawrence Berkeley National Laboratory"/>
            <person name="Haridas S."/>
            <person name="Hensen N."/>
            <person name="Bonometti L."/>
            <person name="Westerberg I."/>
            <person name="Brannstrom I.O."/>
            <person name="Guillou S."/>
            <person name="Cros-Aarteil S."/>
            <person name="Calhoun S."/>
            <person name="Kuo A."/>
            <person name="Mondo S."/>
            <person name="Pangilinan J."/>
            <person name="Riley R."/>
            <person name="LaButti K."/>
            <person name="Andreopoulos B."/>
            <person name="Lipzen A."/>
            <person name="Chen C."/>
            <person name="Yanf M."/>
            <person name="Daum C."/>
            <person name="Ng V."/>
            <person name="Clum A."/>
            <person name="Steindorff A."/>
            <person name="Ohm R."/>
            <person name="Martin F."/>
            <person name="Silar P."/>
            <person name="Natvig D."/>
            <person name="Lalanne C."/>
            <person name="Gautier V."/>
            <person name="Ament-velasquez S.L."/>
            <person name="Kruys A."/>
            <person name="Hutchinson M.I."/>
            <person name="Powell A.J."/>
            <person name="Barry K."/>
            <person name="Miller A.N."/>
            <person name="Grigoriev I.V."/>
            <person name="Debuchy R."/>
            <person name="Gladieux P."/>
            <person name="Thoren M.H."/>
            <person name="Johannesson H."/>
        </authorList>
    </citation>
    <scope>NUCLEOTIDE SEQUENCE</scope>
    <source>
        <strain evidence="2">CBS 232.78</strain>
    </source>
</reference>
<evidence type="ECO:0000256" key="1">
    <source>
        <dbReference type="SAM" id="Phobius"/>
    </source>
</evidence>
<gene>
    <name evidence="2" type="ORF">B0H63DRAFT_519814</name>
</gene>
<organism evidence="2 3">
    <name type="scientific">Podospora didyma</name>
    <dbReference type="NCBI Taxonomy" id="330526"/>
    <lineage>
        <taxon>Eukaryota</taxon>
        <taxon>Fungi</taxon>
        <taxon>Dikarya</taxon>
        <taxon>Ascomycota</taxon>
        <taxon>Pezizomycotina</taxon>
        <taxon>Sordariomycetes</taxon>
        <taxon>Sordariomycetidae</taxon>
        <taxon>Sordariales</taxon>
        <taxon>Podosporaceae</taxon>
        <taxon>Podospora</taxon>
    </lineage>
</organism>
<dbReference type="EMBL" id="JAULSW010000002">
    <property type="protein sequence ID" value="KAK3390605.1"/>
    <property type="molecule type" value="Genomic_DNA"/>
</dbReference>
<dbReference type="AlphaFoldDB" id="A0AAE0NZR6"/>